<dbReference type="OrthoDB" id="8625101at2759"/>
<reference evidence="3 4" key="1">
    <citation type="submission" date="2017-07" db="EMBL/GenBank/DDBJ databases">
        <title>An improved, manually edited Actinidia chinensis var. chinensis (kiwifruit) genome highlights the challenges associated with draft genomes and gene prediction in plants.</title>
        <authorList>
            <person name="Pilkington S."/>
            <person name="Crowhurst R."/>
            <person name="Hilario E."/>
            <person name="Nardozza S."/>
            <person name="Fraser L."/>
            <person name="Peng Y."/>
            <person name="Gunaseelan K."/>
            <person name="Simpson R."/>
            <person name="Tahir J."/>
            <person name="Deroles S."/>
            <person name="Templeton K."/>
            <person name="Luo Z."/>
            <person name="Davy M."/>
            <person name="Cheng C."/>
            <person name="Mcneilage M."/>
            <person name="Scaglione D."/>
            <person name="Liu Y."/>
            <person name="Zhang Q."/>
            <person name="Datson P."/>
            <person name="De Silva N."/>
            <person name="Gardiner S."/>
            <person name="Bassett H."/>
            <person name="Chagne D."/>
            <person name="Mccallum J."/>
            <person name="Dzierzon H."/>
            <person name="Deng C."/>
            <person name="Wang Y.-Y."/>
            <person name="Barron N."/>
            <person name="Manako K."/>
            <person name="Bowen J."/>
            <person name="Foster T."/>
            <person name="Erridge Z."/>
            <person name="Tiffin H."/>
            <person name="Waite C."/>
            <person name="Davies K."/>
            <person name="Grierson E."/>
            <person name="Laing W."/>
            <person name="Kirk R."/>
            <person name="Chen X."/>
            <person name="Wood M."/>
            <person name="Montefiori M."/>
            <person name="Brummell D."/>
            <person name="Schwinn K."/>
            <person name="Catanach A."/>
            <person name="Fullerton C."/>
            <person name="Li D."/>
            <person name="Meiyalaghan S."/>
            <person name="Nieuwenhuizen N."/>
            <person name="Read N."/>
            <person name="Prakash R."/>
            <person name="Hunter D."/>
            <person name="Zhang H."/>
            <person name="Mckenzie M."/>
            <person name="Knabel M."/>
            <person name="Harris A."/>
            <person name="Allan A."/>
            <person name="Chen A."/>
            <person name="Janssen B."/>
            <person name="Plunkett B."/>
            <person name="Dwamena C."/>
            <person name="Voogd C."/>
            <person name="Leif D."/>
            <person name="Lafferty D."/>
            <person name="Souleyre E."/>
            <person name="Varkonyi-Gasic E."/>
            <person name="Gambi F."/>
            <person name="Hanley J."/>
            <person name="Yao J.-L."/>
            <person name="Cheung J."/>
            <person name="David K."/>
            <person name="Warren B."/>
            <person name="Marsh K."/>
            <person name="Snowden K."/>
            <person name="Lin-Wang K."/>
            <person name="Brian L."/>
            <person name="Martinez-Sanchez M."/>
            <person name="Wang M."/>
            <person name="Ileperuma N."/>
            <person name="Macnee N."/>
            <person name="Campin R."/>
            <person name="Mcatee P."/>
            <person name="Drummond R."/>
            <person name="Espley R."/>
            <person name="Ireland H."/>
            <person name="Wu R."/>
            <person name="Atkinson R."/>
            <person name="Karunairetnam S."/>
            <person name="Bulley S."/>
            <person name="Chunkath S."/>
            <person name="Hanley Z."/>
            <person name="Storey R."/>
            <person name="Thrimawithana A."/>
            <person name="Thomson S."/>
            <person name="David C."/>
            <person name="Testolin R."/>
        </authorList>
    </citation>
    <scope>NUCLEOTIDE SEQUENCE [LARGE SCALE GENOMIC DNA]</scope>
    <source>
        <strain evidence="4">cv. Red5</strain>
        <tissue evidence="3">Young leaf</tissue>
    </source>
</reference>
<dbReference type="OMA" id="HVEYHYP"/>
<evidence type="ECO:0000313" key="4">
    <source>
        <dbReference type="Proteomes" id="UP000241394"/>
    </source>
</evidence>
<keyword evidence="4" id="KW-1185">Reference proteome</keyword>
<evidence type="ECO:0000313" key="3">
    <source>
        <dbReference type="EMBL" id="PSS07632.1"/>
    </source>
</evidence>
<dbReference type="PANTHER" id="PTHR13199">
    <property type="entry name" value="GH03947P"/>
    <property type="match status" value="1"/>
</dbReference>
<dbReference type="AlphaFoldDB" id="A0A2R6QGA5"/>
<dbReference type="InterPro" id="IPR051506">
    <property type="entry name" value="ATOS_Transcription_Regulators"/>
</dbReference>
<dbReference type="Pfam" id="PF13889">
    <property type="entry name" value="Chromosome_seg"/>
    <property type="match status" value="1"/>
</dbReference>
<dbReference type="PANTHER" id="PTHR13199:SF11">
    <property type="entry name" value="PROTEIN ATOSSA"/>
    <property type="match status" value="1"/>
</dbReference>
<reference evidence="4" key="2">
    <citation type="journal article" date="2018" name="BMC Genomics">
        <title>A manually annotated Actinidia chinensis var. chinensis (kiwifruit) genome highlights the challenges associated with draft genomes and gene prediction in plants.</title>
        <authorList>
            <person name="Pilkington S.M."/>
            <person name="Crowhurst R."/>
            <person name="Hilario E."/>
            <person name="Nardozza S."/>
            <person name="Fraser L."/>
            <person name="Peng Y."/>
            <person name="Gunaseelan K."/>
            <person name="Simpson R."/>
            <person name="Tahir J."/>
            <person name="Deroles S.C."/>
            <person name="Templeton K."/>
            <person name="Luo Z."/>
            <person name="Davy M."/>
            <person name="Cheng C."/>
            <person name="McNeilage M."/>
            <person name="Scaglione D."/>
            <person name="Liu Y."/>
            <person name="Zhang Q."/>
            <person name="Datson P."/>
            <person name="De Silva N."/>
            <person name="Gardiner S.E."/>
            <person name="Bassett H."/>
            <person name="Chagne D."/>
            <person name="McCallum J."/>
            <person name="Dzierzon H."/>
            <person name="Deng C."/>
            <person name="Wang Y.Y."/>
            <person name="Barron L."/>
            <person name="Manako K."/>
            <person name="Bowen J."/>
            <person name="Foster T.M."/>
            <person name="Erridge Z.A."/>
            <person name="Tiffin H."/>
            <person name="Waite C.N."/>
            <person name="Davies K.M."/>
            <person name="Grierson E.P."/>
            <person name="Laing W.A."/>
            <person name="Kirk R."/>
            <person name="Chen X."/>
            <person name="Wood M."/>
            <person name="Montefiori M."/>
            <person name="Brummell D.A."/>
            <person name="Schwinn K.E."/>
            <person name="Catanach A."/>
            <person name="Fullerton C."/>
            <person name="Li D."/>
            <person name="Meiyalaghan S."/>
            <person name="Nieuwenhuizen N."/>
            <person name="Read N."/>
            <person name="Prakash R."/>
            <person name="Hunter D."/>
            <person name="Zhang H."/>
            <person name="McKenzie M."/>
            <person name="Knabel M."/>
            <person name="Harris A."/>
            <person name="Allan A.C."/>
            <person name="Gleave A."/>
            <person name="Chen A."/>
            <person name="Janssen B.J."/>
            <person name="Plunkett B."/>
            <person name="Ampomah-Dwamena C."/>
            <person name="Voogd C."/>
            <person name="Leif D."/>
            <person name="Lafferty D."/>
            <person name="Souleyre E.J.F."/>
            <person name="Varkonyi-Gasic E."/>
            <person name="Gambi F."/>
            <person name="Hanley J."/>
            <person name="Yao J.L."/>
            <person name="Cheung J."/>
            <person name="David K.M."/>
            <person name="Warren B."/>
            <person name="Marsh K."/>
            <person name="Snowden K.C."/>
            <person name="Lin-Wang K."/>
            <person name="Brian L."/>
            <person name="Martinez-Sanchez M."/>
            <person name="Wang M."/>
            <person name="Ileperuma N."/>
            <person name="Macnee N."/>
            <person name="Campin R."/>
            <person name="McAtee P."/>
            <person name="Drummond R.S.M."/>
            <person name="Espley R.V."/>
            <person name="Ireland H.S."/>
            <person name="Wu R."/>
            <person name="Atkinson R.G."/>
            <person name="Karunairetnam S."/>
            <person name="Bulley S."/>
            <person name="Chunkath S."/>
            <person name="Hanley Z."/>
            <person name="Storey R."/>
            <person name="Thrimawithana A.H."/>
            <person name="Thomson S."/>
            <person name="David C."/>
            <person name="Testolin R."/>
            <person name="Huang H."/>
            <person name="Hellens R.P."/>
            <person name="Schaffer R.J."/>
        </authorList>
    </citation>
    <scope>NUCLEOTIDE SEQUENCE [LARGE SCALE GENOMIC DNA]</scope>
    <source>
        <strain evidence="4">cv. Red5</strain>
    </source>
</reference>
<dbReference type="Proteomes" id="UP000241394">
    <property type="component" value="Chromosome LG16"/>
</dbReference>
<dbReference type="EMBL" id="NKQK01000016">
    <property type="protein sequence ID" value="PSS07632.1"/>
    <property type="molecule type" value="Genomic_DNA"/>
</dbReference>
<proteinExistence type="predicted"/>
<protein>
    <submittedName>
        <fullName evidence="3">Protein FAM214A like</fullName>
    </submittedName>
</protein>
<dbReference type="InParanoid" id="A0A2R6QGA5"/>
<dbReference type="Gramene" id="PSS07632">
    <property type="protein sequence ID" value="PSS07632"/>
    <property type="gene ID" value="CEY00_Acc17984"/>
</dbReference>
<feature type="domain" description="Atos-like conserved" evidence="2">
    <location>
        <begin position="394"/>
        <end position="453"/>
    </location>
</feature>
<accession>A0A2R6QGA5</accession>
<gene>
    <name evidence="3" type="ORF">CEY00_Acc17984</name>
</gene>
<organism evidence="3 4">
    <name type="scientific">Actinidia chinensis var. chinensis</name>
    <name type="common">Chinese soft-hair kiwi</name>
    <dbReference type="NCBI Taxonomy" id="1590841"/>
    <lineage>
        <taxon>Eukaryota</taxon>
        <taxon>Viridiplantae</taxon>
        <taxon>Streptophyta</taxon>
        <taxon>Embryophyta</taxon>
        <taxon>Tracheophyta</taxon>
        <taxon>Spermatophyta</taxon>
        <taxon>Magnoliopsida</taxon>
        <taxon>eudicotyledons</taxon>
        <taxon>Gunneridae</taxon>
        <taxon>Pentapetalae</taxon>
        <taxon>asterids</taxon>
        <taxon>Ericales</taxon>
        <taxon>Actinidiaceae</taxon>
        <taxon>Actinidia</taxon>
    </lineage>
</organism>
<dbReference type="SMART" id="SM01177">
    <property type="entry name" value="DUF4210"/>
    <property type="match status" value="1"/>
</dbReference>
<feature type="region of interest" description="Disordered" evidence="1">
    <location>
        <begin position="534"/>
        <end position="569"/>
    </location>
</feature>
<evidence type="ECO:0000256" key="1">
    <source>
        <dbReference type="SAM" id="MobiDB-lite"/>
    </source>
</evidence>
<comment type="caution">
    <text evidence="3">The sequence shown here is derived from an EMBL/GenBank/DDBJ whole genome shotgun (WGS) entry which is preliminary data.</text>
</comment>
<dbReference type="InterPro" id="IPR025261">
    <property type="entry name" value="Atos-like_cons_dom"/>
</dbReference>
<evidence type="ECO:0000259" key="2">
    <source>
        <dbReference type="SMART" id="SM01177"/>
    </source>
</evidence>
<sequence length="727" mass="80025">MGLPQASSSNIAEEMVATLSTFVQTPPQLISLSSCDLSGIHVGQLGNRNDFSCSSPRELSKDPDAPNLHKGGAAHMHRLRIGSMEKDGFFTHTGGWNVHTPVSRIMGFEPRALDSTTSAFEENGLDGSLSSNLVGSNSNEMEITSSLARKRLLSPLNGILIADQFDGESLDIGNSIKKSGSHNFSVLQEHKKANIGNSHYFSPSIWSTASFTESYNSLDDTCAANSSFFTDGPLLENREFQSSNLSPTEPGLACFHETTELKYQTRERAIQLKKFISSPLSFSRLGPKFFESIKISPGCGATRKELDENYLTLEVMKQSLDGTISGILPSQKEEDPKMESKSFQDVDLLQNKFDQFTPESTYEIDGHWGRDSALIPPCAKLVRNFSGPNVRRSLVGSFEESLLSGRLSSIVARQKIEGFLAVLNITGGNFSPHPQKLPFAVTSVDGDNYLLYYSSIDLAGNLPSNKHRGPKMKRSRSIDYSRAEKSRLRIPMKGCIQLVLSNPEKTPIHTFFCKYDLSDMPAGTKTFLRQKITLASPTPASVPGSGGSKDPGMKNDVDNSRGSSQSNGVGVIHTFRSTDQAISMMNTENPIFTGYDNQSEFGGMKHKKTAGSDNSAPSTLLGSDTKFVHSPVKINGNTMGSGVLRYALHLRFLCPRPKKSSKTLNRCKSDPLPARSAKDMEIEGERRFYMYNDMRVVFPQRHSDADEGKLNVEYHYPSDPKYFDISN</sequence>
<name>A0A2R6QGA5_ACTCC</name>
<dbReference type="STRING" id="1590841.A0A2R6QGA5"/>
<dbReference type="InterPro" id="IPR033473">
    <property type="entry name" value="Atos-like_C"/>
</dbReference>
<dbReference type="FunCoup" id="A0A2R6QGA5">
    <property type="interactions" value="1777"/>
</dbReference>